<comment type="caution">
    <text evidence="1">The sequence shown here is derived from an EMBL/GenBank/DDBJ whole genome shotgun (WGS) entry which is preliminary data.</text>
</comment>
<reference evidence="1 2" key="1">
    <citation type="submission" date="2019-03" db="EMBL/GenBank/DDBJ databases">
        <title>Draft genome sequence of Xylaria hypoxylon DSM 108379, a ubiquitous saprotrophic-parasitic fungi on hardwood.</title>
        <authorList>
            <person name="Buettner E."/>
            <person name="Leonhardt S."/>
            <person name="Gebauer A.M."/>
            <person name="Liers C."/>
            <person name="Hofrichter M."/>
            <person name="Kellner H."/>
        </authorList>
    </citation>
    <scope>NUCLEOTIDE SEQUENCE [LARGE SCALE GENOMIC DNA]</scope>
    <source>
        <strain evidence="1 2">DSM 108379</strain>
    </source>
</reference>
<dbReference type="AlphaFoldDB" id="A0A4Z0YMK8"/>
<evidence type="ECO:0000313" key="1">
    <source>
        <dbReference type="EMBL" id="TGJ85509.1"/>
    </source>
</evidence>
<dbReference type="EMBL" id="SKBN01000044">
    <property type="protein sequence ID" value="TGJ85509.1"/>
    <property type="molecule type" value="Genomic_DNA"/>
</dbReference>
<dbReference type="Proteomes" id="UP000297716">
    <property type="component" value="Unassembled WGS sequence"/>
</dbReference>
<keyword evidence="2" id="KW-1185">Reference proteome</keyword>
<organism evidence="1 2">
    <name type="scientific">Xylaria hypoxylon</name>
    <dbReference type="NCBI Taxonomy" id="37992"/>
    <lineage>
        <taxon>Eukaryota</taxon>
        <taxon>Fungi</taxon>
        <taxon>Dikarya</taxon>
        <taxon>Ascomycota</taxon>
        <taxon>Pezizomycotina</taxon>
        <taxon>Sordariomycetes</taxon>
        <taxon>Xylariomycetidae</taxon>
        <taxon>Xylariales</taxon>
        <taxon>Xylariaceae</taxon>
        <taxon>Xylaria</taxon>
    </lineage>
</organism>
<evidence type="ECO:0000313" key="2">
    <source>
        <dbReference type="Proteomes" id="UP000297716"/>
    </source>
</evidence>
<dbReference type="OrthoDB" id="3473305at2759"/>
<name>A0A4Z0YMK8_9PEZI</name>
<protein>
    <submittedName>
        <fullName evidence="1">Uncharacterized protein</fullName>
    </submittedName>
</protein>
<accession>A0A4Z0YMK8</accession>
<gene>
    <name evidence="1" type="ORF">E0Z10_g3279</name>
</gene>
<proteinExistence type="predicted"/>
<sequence length="288" mass="32982">MMTYTPATFRYLPTELRLMIFDAMIDSTPALWHLWPEHISTRMGEFSIFTLLHRSRLGSVLALAKLNRESRQHVLSRFWFAMPTNFEPCLFPATWMTTRYAVDTKIDTFDLNTYLTFESTSFMNSCLLGIRTMTLTLERLGYFLDGLSSGLFPLSALKKIYVKIYEVESSDQDPRDIPTLQSASADDELAWARVICRTSASYSTARSATQEELAPAKYIHANDGFKEMDRTGPVGWGERSTMNWSVLERLGLTCVFIYDRIPSPREVPPPLYHSLYVFSTSRGPESKI</sequence>